<keyword evidence="3 6" id="KW-0812">Transmembrane</keyword>
<evidence type="ECO:0000256" key="6">
    <source>
        <dbReference type="SAM" id="Phobius"/>
    </source>
</evidence>
<keyword evidence="4 6" id="KW-1133">Transmembrane helix</keyword>
<accession>A0AAG5DUZ3</accession>
<comment type="similarity">
    <text evidence="2">Belongs to the OB-RGRP/VPS55 family.</text>
</comment>
<sequence length="126" mass="13674">MAESLKVIVMLAMLGSIGTTMIILACALPTYNLWWPIFVVLFYILCPIPTLIAKRSDNADDGVRAPNSMFATIGIVLSSYALPIVLARADVIQWGACMLTLAGNTVAYTTILAYFFGFESGDSSIW</sequence>
<feature type="transmembrane region" description="Helical" evidence="6">
    <location>
        <begin position="92"/>
        <end position="116"/>
    </location>
</feature>
<dbReference type="GO" id="GO:0016020">
    <property type="term" value="C:membrane"/>
    <property type="evidence" value="ECO:0007669"/>
    <property type="project" value="UniProtKB-SubCell"/>
</dbReference>
<dbReference type="Proteomes" id="UP000075880">
    <property type="component" value="Unassembled WGS sequence"/>
</dbReference>
<evidence type="ECO:0000256" key="4">
    <source>
        <dbReference type="ARBA" id="ARBA00022989"/>
    </source>
</evidence>
<evidence type="ECO:0008006" key="9">
    <source>
        <dbReference type="Google" id="ProtNLM"/>
    </source>
</evidence>
<comment type="subcellular location">
    <subcellularLocation>
        <location evidence="1">Membrane</location>
        <topology evidence="1">Multi-pass membrane protein</topology>
    </subcellularLocation>
</comment>
<feature type="transmembrane region" description="Helical" evidence="6">
    <location>
        <begin position="7"/>
        <end position="27"/>
    </location>
</feature>
<evidence type="ECO:0000313" key="7">
    <source>
        <dbReference type="EnsemblMetazoa" id="ENSAATROPP014418"/>
    </source>
</evidence>
<feature type="transmembrane region" description="Helical" evidence="6">
    <location>
        <begin position="65"/>
        <end position="86"/>
    </location>
</feature>
<keyword evidence="5 6" id="KW-0472">Membrane</keyword>
<name>A0AAG5DUZ3_ANOAO</name>
<dbReference type="GO" id="GO:0032511">
    <property type="term" value="P:late endosome to vacuole transport via multivesicular body sorting pathway"/>
    <property type="evidence" value="ECO:0007669"/>
    <property type="project" value="TreeGrafter"/>
</dbReference>
<dbReference type="EnsemblMetazoa" id="ENSAATROPT016404">
    <property type="protein sequence ID" value="ENSAATROPP014418"/>
    <property type="gene ID" value="ENSAATROPG013422"/>
</dbReference>
<keyword evidence="8" id="KW-1185">Reference proteome</keyword>
<reference evidence="7" key="1">
    <citation type="submission" date="2024-04" db="UniProtKB">
        <authorList>
            <consortium name="EnsemblMetazoa"/>
        </authorList>
    </citation>
    <scope>IDENTIFICATION</scope>
    <source>
        <strain evidence="7">EBRO</strain>
    </source>
</reference>
<dbReference type="PANTHER" id="PTHR12050:SF0">
    <property type="entry name" value="RH04491P"/>
    <property type="match status" value="1"/>
</dbReference>
<evidence type="ECO:0000313" key="8">
    <source>
        <dbReference type="Proteomes" id="UP000075880"/>
    </source>
</evidence>
<organism evidence="7 8">
    <name type="scientific">Anopheles atroparvus</name>
    <name type="common">European mosquito</name>
    <dbReference type="NCBI Taxonomy" id="41427"/>
    <lineage>
        <taxon>Eukaryota</taxon>
        <taxon>Metazoa</taxon>
        <taxon>Ecdysozoa</taxon>
        <taxon>Arthropoda</taxon>
        <taxon>Hexapoda</taxon>
        <taxon>Insecta</taxon>
        <taxon>Pterygota</taxon>
        <taxon>Neoptera</taxon>
        <taxon>Endopterygota</taxon>
        <taxon>Diptera</taxon>
        <taxon>Nematocera</taxon>
        <taxon>Culicoidea</taxon>
        <taxon>Culicidae</taxon>
        <taxon>Anophelinae</taxon>
        <taxon>Anopheles</taxon>
    </lineage>
</organism>
<dbReference type="InterPro" id="IPR007262">
    <property type="entry name" value="Vps55/LEPROT"/>
</dbReference>
<dbReference type="Pfam" id="PF04133">
    <property type="entry name" value="Vps55"/>
    <property type="match status" value="1"/>
</dbReference>
<evidence type="ECO:0000256" key="1">
    <source>
        <dbReference type="ARBA" id="ARBA00004141"/>
    </source>
</evidence>
<evidence type="ECO:0000256" key="3">
    <source>
        <dbReference type="ARBA" id="ARBA00022692"/>
    </source>
</evidence>
<dbReference type="GO" id="GO:0005768">
    <property type="term" value="C:endosome"/>
    <property type="evidence" value="ECO:0007669"/>
    <property type="project" value="TreeGrafter"/>
</dbReference>
<dbReference type="PANTHER" id="PTHR12050">
    <property type="entry name" value="LEPTIN RECEPTOR-RELATED"/>
    <property type="match status" value="1"/>
</dbReference>
<evidence type="ECO:0000256" key="5">
    <source>
        <dbReference type="ARBA" id="ARBA00023136"/>
    </source>
</evidence>
<proteinExistence type="inferred from homology"/>
<protein>
    <recommendedName>
        <fullName evidence="9">Leptin receptor overlapping transcript-like 1</fullName>
    </recommendedName>
</protein>
<feature type="transmembrane region" description="Helical" evidence="6">
    <location>
        <begin position="33"/>
        <end position="53"/>
    </location>
</feature>
<evidence type="ECO:0000256" key="2">
    <source>
        <dbReference type="ARBA" id="ARBA00005645"/>
    </source>
</evidence>
<dbReference type="AlphaFoldDB" id="A0AAG5DUZ3"/>
<dbReference type="PROSITE" id="PS51257">
    <property type="entry name" value="PROKAR_LIPOPROTEIN"/>
    <property type="match status" value="1"/>
</dbReference>